<dbReference type="RefSeq" id="WP_294499755.1">
    <property type="nucleotide sequence ID" value="NZ_JAGZXI010000003.1"/>
</dbReference>
<feature type="region of interest" description="Disordered" evidence="1">
    <location>
        <begin position="108"/>
        <end position="127"/>
    </location>
</feature>
<proteinExistence type="predicted"/>
<dbReference type="EMBL" id="JAGZXI010000003">
    <property type="protein sequence ID" value="MBS6634637.1"/>
    <property type="molecule type" value="Genomic_DNA"/>
</dbReference>
<accession>A0A943TB13</accession>
<reference evidence="2" key="1">
    <citation type="submission" date="2021-02" db="EMBL/GenBank/DDBJ databases">
        <title>Infant gut strain persistence is associated with maternal origin, phylogeny, and functional potential including surface adhesion and iron acquisition.</title>
        <authorList>
            <person name="Lou Y.C."/>
        </authorList>
    </citation>
    <scope>NUCLEOTIDE SEQUENCE</scope>
    <source>
        <strain evidence="2">L1_008_092G1_dasL1_008_092G1_concoct_16</strain>
    </source>
</reference>
<dbReference type="Proteomes" id="UP000739069">
    <property type="component" value="Unassembled WGS sequence"/>
</dbReference>
<sequence length="127" mass="13255">MNILLILLALILLVIASLTVIALGGHRAVPGAAFFNAVGRDGLGVFDTVDDLGVIAKPFMAPAPQAVPAEGPRPVQEEQEPLPLAVPHTGNVERTLSAHDFVEHHVEKPTGASVVSSAEKLQSGEAR</sequence>
<evidence type="ECO:0000313" key="2">
    <source>
        <dbReference type="EMBL" id="MBS6634637.1"/>
    </source>
</evidence>
<gene>
    <name evidence="2" type="ORF">KH265_03080</name>
</gene>
<protein>
    <submittedName>
        <fullName evidence="2">Taurine ABC transporter substrate-binding protein</fullName>
    </submittedName>
</protein>
<comment type="caution">
    <text evidence="2">The sequence shown here is derived from an EMBL/GenBank/DDBJ whole genome shotgun (WGS) entry which is preliminary data.</text>
</comment>
<name>A0A943TB13_9MICC</name>
<evidence type="ECO:0000256" key="1">
    <source>
        <dbReference type="SAM" id="MobiDB-lite"/>
    </source>
</evidence>
<dbReference type="AlphaFoldDB" id="A0A943TB13"/>
<evidence type="ECO:0000313" key="3">
    <source>
        <dbReference type="Proteomes" id="UP000739069"/>
    </source>
</evidence>
<organism evidence="2 3">
    <name type="scientific">Rothia mucilaginosa</name>
    <dbReference type="NCBI Taxonomy" id="43675"/>
    <lineage>
        <taxon>Bacteria</taxon>
        <taxon>Bacillati</taxon>
        <taxon>Actinomycetota</taxon>
        <taxon>Actinomycetes</taxon>
        <taxon>Micrococcales</taxon>
        <taxon>Micrococcaceae</taxon>
        <taxon>Rothia</taxon>
    </lineage>
</organism>